<organism evidence="2 3">
    <name type="scientific">Serendipita indica (strain DSM 11827)</name>
    <name type="common">Root endophyte fungus</name>
    <name type="synonym">Piriformospora indica</name>
    <dbReference type="NCBI Taxonomy" id="1109443"/>
    <lineage>
        <taxon>Eukaryota</taxon>
        <taxon>Fungi</taxon>
        <taxon>Dikarya</taxon>
        <taxon>Basidiomycota</taxon>
        <taxon>Agaricomycotina</taxon>
        <taxon>Agaricomycetes</taxon>
        <taxon>Sebacinales</taxon>
        <taxon>Serendipitaceae</taxon>
        <taxon>Serendipita</taxon>
    </lineage>
</organism>
<feature type="compositionally biased region" description="Basic and acidic residues" evidence="1">
    <location>
        <begin position="207"/>
        <end position="222"/>
    </location>
</feature>
<dbReference type="InParanoid" id="G4TLC1"/>
<feature type="region of interest" description="Disordered" evidence="1">
    <location>
        <begin position="1"/>
        <end position="65"/>
    </location>
</feature>
<evidence type="ECO:0000313" key="2">
    <source>
        <dbReference type="EMBL" id="CCA72114.1"/>
    </source>
</evidence>
<dbReference type="PANTHER" id="PTHR34693:SF1">
    <property type="entry name" value="PROTEIN PAR32"/>
    <property type="match status" value="1"/>
</dbReference>
<evidence type="ECO:0000313" key="3">
    <source>
        <dbReference type="Proteomes" id="UP000007148"/>
    </source>
</evidence>
<sequence>MSNERSTSRGREAVTYTYGRGGAGNKVRSPSRDPSGQPGVAPDDYSATRGRELPPTTNVEGKIITYGRGGAANHRSLSRDALVESRNALKEEAKYVREHVTNDVPVSHGRGGAGNISNSRSRSRSRDPTAAVGNPATVGVLHGKGGYGNVSHPDGTDSTLERLAEEEEQKRIGAERHEREEKEGQVHSTGRGGFANFFHRTSTDGNSTRDKSRDASKTRKSGEFLSTGRGGAANIVHRD</sequence>
<proteinExistence type="predicted"/>
<accession>G4TLC1</accession>
<protein>
    <submittedName>
        <fullName evidence="2">Uncharacterized protein</fullName>
    </submittedName>
</protein>
<feature type="compositionally biased region" description="Basic and acidic residues" evidence="1">
    <location>
        <begin position="1"/>
        <end position="12"/>
    </location>
</feature>
<reference evidence="2 3" key="1">
    <citation type="journal article" date="2011" name="PLoS Pathog.">
        <title>Endophytic Life Strategies Decoded by Genome and Transcriptome Analyses of the Mutualistic Root Symbiont Piriformospora indica.</title>
        <authorList>
            <person name="Zuccaro A."/>
            <person name="Lahrmann U."/>
            <person name="Guldener U."/>
            <person name="Langen G."/>
            <person name="Pfiffi S."/>
            <person name="Biedenkopf D."/>
            <person name="Wong P."/>
            <person name="Samans B."/>
            <person name="Grimm C."/>
            <person name="Basiewicz M."/>
            <person name="Murat C."/>
            <person name="Martin F."/>
            <person name="Kogel K.H."/>
        </authorList>
    </citation>
    <scope>NUCLEOTIDE SEQUENCE [LARGE SCALE GENOMIC DNA]</scope>
    <source>
        <strain evidence="2 3">DSM 11827</strain>
    </source>
</reference>
<dbReference type="EMBL" id="CAFZ01000148">
    <property type="protein sequence ID" value="CCA72114.1"/>
    <property type="molecule type" value="Genomic_DNA"/>
</dbReference>
<dbReference type="OrthoDB" id="2537432at2759"/>
<dbReference type="PANTHER" id="PTHR34693">
    <property type="entry name" value="PROTEIN PAR32"/>
    <property type="match status" value="1"/>
</dbReference>
<dbReference type="eggNOG" id="ENOG502SB46">
    <property type="taxonomic scope" value="Eukaryota"/>
</dbReference>
<name>G4TLC1_SERID</name>
<feature type="region of interest" description="Disordered" evidence="1">
    <location>
        <begin position="99"/>
        <end position="239"/>
    </location>
</feature>
<dbReference type="HOGENOM" id="CLU_073637_0_0_1"/>
<evidence type="ECO:0000256" key="1">
    <source>
        <dbReference type="SAM" id="MobiDB-lite"/>
    </source>
</evidence>
<feature type="compositionally biased region" description="Basic and acidic residues" evidence="1">
    <location>
        <begin position="159"/>
        <end position="185"/>
    </location>
</feature>
<dbReference type="InterPro" id="IPR022024">
    <property type="entry name" value="DUF3602"/>
</dbReference>
<gene>
    <name evidence="2" type="ORF">PIIN_06050</name>
</gene>
<dbReference type="AlphaFoldDB" id="G4TLC1"/>
<dbReference type="STRING" id="1109443.G4TLC1"/>
<dbReference type="OMA" id="ANFFHRT"/>
<dbReference type="InterPro" id="IPR053203">
    <property type="entry name" value="Cisplatin_resist-associated"/>
</dbReference>
<dbReference type="Pfam" id="PF12223">
    <property type="entry name" value="DUF3602"/>
    <property type="match status" value="1"/>
</dbReference>
<keyword evidence="3" id="KW-1185">Reference proteome</keyword>
<comment type="caution">
    <text evidence="2">The sequence shown here is derived from an EMBL/GenBank/DDBJ whole genome shotgun (WGS) entry which is preliminary data.</text>
</comment>
<dbReference type="Proteomes" id="UP000007148">
    <property type="component" value="Unassembled WGS sequence"/>
</dbReference>